<accession>A0A1G8DRS6</accession>
<dbReference type="InterPro" id="IPR000595">
    <property type="entry name" value="cNMP-bd_dom"/>
</dbReference>
<dbReference type="InterPro" id="IPR014710">
    <property type="entry name" value="RmlC-like_jellyroll"/>
</dbReference>
<reference evidence="3" key="1">
    <citation type="submission" date="2016-10" db="EMBL/GenBank/DDBJ databases">
        <authorList>
            <person name="Varghese N."/>
            <person name="Submissions S."/>
        </authorList>
    </citation>
    <scope>NUCLEOTIDE SEQUENCE [LARGE SCALE GENOMIC DNA]</scope>
    <source>
        <strain evidence="3">CGMCC 4.3506</strain>
    </source>
</reference>
<proteinExistence type="predicted"/>
<name>A0A1G8DRS6_9PSEU</name>
<protein>
    <submittedName>
        <fullName evidence="2">Cyclic nucleotide-binding domain-containing protein</fullName>
    </submittedName>
</protein>
<keyword evidence="3" id="KW-1185">Reference proteome</keyword>
<dbReference type="CDD" id="cd00038">
    <property type="entry name" value="CAP_ED"/>
    <property type="match status" value="1"/>
</dbReference>
<dbReference type="OrthoDB" id="7285215at2"/>
<dbReference type="InterPro" id="IPR018488">
    <property type="entry name" value="cNMP-bd_CS"/>
</dbReference>
<dbReference type="EMBL" id="FNCC01000034">
    <property type="protein sequence ID" value="SDH60251.1"/>
    <property type="molecule type" value="Genomic_DNA"/>
</dbReference>
<gene>
    <name evidence="2" type="ORF">SAMN05216553_13411</name>
</gene>
<feature type="domain" description="Cyclic nucleotide-binding" evidence="1">
    <location>
        <begin position="232"/>
        <end position="329"/>
    </location>
</feature>
<dbReference type="InterPro" id="IPR018490">
    <property type="entry name" value="cNMP-bd_dom_sf"/>
</dbReference>
<dbReference type="SUPFAM" id="SSF51206">
    <property type="entry name" value="cAMP-binding domain-like"/>
    <property type="match status" value="1"/>
</dbReference>
<dbReference type="RefSeq" id="WP_143036219.1">
    <property type="nucleotide sequence ID" value="NZ_FNCC01000034.1"/>
</dbReference>
<sequence length="535" mass="58471">MSRPVTIVSCDVVGHSSADETDQVARVEAINAIVDAHLGEDVVWASGGDGGHVLFWQDDWREPALGLVRALRSWSLDASVPLRITCHRGTARRVVGAGGAVQPVGAAINEAGALLDRVDDGITVTDAFRLAVGADAGVEFHDPVRLLGNDGRLHPVHLMSIGPLRSSWGTSLESDHRGLRRAVAHGSSWDILYHAKRIWQASSHDPAVKRCVEEAVEPPKLTFTDRRGREVLNPFLGQSDRDELVEMLRLGKLVERRRGEFICRYGDAGDSLFVILRGEVGVFNSEGEGAVEALHTHRRGEIVGELAYALARKRTADVVAMTDVALLSFRYDDVHLLSNAPVGSVAARNVASFINYRALQHIADNAPYLLGPDRDGPLSAGRRGWDETLASLRSRVELITLRRLPVQLSIEDVEAPKPKGIYVLARGTLEAGGRLFRGSDFPVLWVNVPRFPTERSTRYAVRSRMVKVLWIGAKGIDELDPDQKKALHEALTATVAEPSRTGSTLNRVETNTGTVVQIDRVLGDLHVHPAPEPHD</sequence>
<dbReference type="AlphaFoldDB" id="A0A1G8DRS6"/>
<dbReference type="Proteomes" id="UP000199623">
    <property type="component" value="Unassembled WGS sequence"/>
</dbReference>
<organism evidence="2 3">
    <name type="scientific">Lentzea fradiae</name>
    <dbReference type="NCBI Taxonomy" id="200378"/>
    <lineage>
        <taxon>Bacteria</taxon>
        <taxon>Bacillati</taxon>
        <taxon>Actinomycetota</taxon>
        <taxon>Actinomycetes</taxon>
        <taxon>Pseudonocardiales</taxon>
        <taxon>Pseudonocardiaceae</taxon>
        <taxon>Lentzea</taxon>
    </lineage>
</organism>
<evidence type="ECO:0000313" key="2">
    <source>
        <dbReference type="EMBL" id="SDH60251.1"/>
    </source>
</evidence>
<dbReference type="Gene3D" id="2.60.120.10">
    <property type="entry name" value="Jelly Rolls"/>
    <property type="match status" value="1"/>
</dbReference>
<dbReference type="Pfam" id="PF00027">
    <property type="entry name" value="cNMP_binding"/>
    <property type="match status" value="1"/>
</dbReference>
<dbReference type="PROSITE" id="PS50042">
    <property type="entry name" value="CNMP_BINDING_3"/>
    <property type="match status" value="1"/>
</dbReference>
<evidence type="ECO:0000259" key="1">
    <source>
        <dbReference type="PROSITE" id="PS50042"/>
    </source>
</evidence>
<dbReference type="PROSITE" id="PS00888">
    <property type="entry name" value="CNMP_BINDING_1"/>
    <property type="match status" value="1"/>
</dbReference>
<dbReference type="SMART" id="SM00100">
    <property type="entry name" value="cNMP"/>
    <property type="match status" value="1"/>
</dbReference>
<evidence type="ECO:0000313" key="3">
    <source>
        <dbReference type="Proteomes" id="UP000199623"/>
    </source>
</evidence>
<dbReference type="STRING" id="200378.SAMN05216553_13411"/>